<evidence type="ECO:0000256" key="5">
    <source>
        <dbReference type="ARBA" id="ARBA00009524"/>
    </source>
</evidence>
<keyword evidence="11" id="KW-0067">ATP-binding</keyword>
<dbReference type="GO" id="GO:0052856">
    <property type="term" value="F:NAD(P)HX epimerase activity"/>
    <property type="evidence" value="ECO:0007669"/>
    <property type="project" value="UniProtKB-EC"/>
</dbReference>
<dbReference type="PROSITE" id="PS01050">
    <property type="entry name" value="YJEF_C_2"/>
    <property type="match status" value="1"/>
</dbReference>
<sequence>ALAPQETLSTLAKAAYEKMPPEVSVLASGDSQALDSAFDDAELIIDAIFGFNLKGAVRGAAVDVIDKINESHKPVLAVDMPSGLEADTGKVHGRAVKADATVTFTAPKVGTMLYPGLELTGAPIVADIGIPEELIEENSGYRYLDAEEAGDLLPVRDPMAHKKSVGQVLVIAGSRGMSGAAVLTGHAAYKMGAGLVAFAPPQGIAPVLNAALLEAIVWPQPETEAGTLFWDARSSLLELAGQYDVVALGPGLSTNPQTVEFVEKLVADIEKPLVIDADALNALAGDAGILKSREALTVITPHPGELARLYGVSSKDVLADWLGFARRAQERFGAVVVLKGASTVICSAEETTINVTGNPGLATAGTGDVLTGFIAALIAQGVDAYNAACLGVYLHGFSADIAAEDIGELSLMASDVIEYLPEALAWVMG</sequence>
<dbReference type="PROSITE" id="PS51385">
    <property type="entry name" value="YJEF_N"/>
    <property type="match status" value="1"/>
</dbReference>
<dbReference type="SUPFAM" id="SSF53613">
    <property type="entry name" value="Ribokinase-like"/>
    <property type="match status" value="1"/>
</dbReference>
<dbReference type="SUPFAM" id="SSF64153">
    <property type="entry name" value="YjeF N-terminal domain-like"/>
    <property type="match status" value="1"/>
</dbReference>
<dbReference type="NCBIfam" id="TIGR00197">
    <property type="entry name" value="yjeF_nterm"/>
    <property type="match status" value="1"/>
</dbReference>
<dbReference type="GO" id="GO:0110051">
    <property type="term" value="P:metabolite repair"/>
    <property type="evidence" value="ECO:0007669"/>
    <property type="project" value="TreeGrafter"/>
</dbReference>
<dbReference type="EMBL" id="MELI01000061">
    <property type="protein sequence ID" value="OFW33719.1"/>
    <property type="molecule type" value="Genomic_DNA"/>
</dbReference>
<evidence type="ECO:0000256" key="4">
    <source>
        <dbReference type="ARBA" id="ARBA00006001"/>
    </source>
</evidence>
<evidence type="ECO:0000256" key="20">
    <source>
        <dbReference type="ARBA" id="ARBA00048238"/>
    </source>
</evidence>
<comment type="catalytic activity">
    <reaction evidence="1">
        <text>(6R)-NADHX = (6S)-NADHX</text>
        <dbReference type="Rhea" id="RHEA:32215"/>
        <dbReference type="ChEBI" id="CHEBI:64074"/>
        <dbReference type="ChEBI" id="CHEBI:64075"/>
        <dbReference type="EC" id="5.1.99.6"/>
    </reaction>
</comment>
<dbReference type="InterPro" id="IPR030677">
    <property type="entry name" value="Nnr"/>
</dbReference>
<proteinExistence type="inferred from homology"/>
<accession>A0A1F2UL62</accession>
<keyword evidence="9" id="KW-0479">Metal-binding</keyword>
<dbReference type="PIRSF" id="PIRSF017184">
    <property type="entry name" value="Nnr"/>
    <property type="match status" value="1"/>
</dbReference>
<evidence type="ECO:0000256" key="14">
    <source>
        <dbReference type="ARBA" id="ARBA00023027"/>
    </source>
</evidence>
<evidence type="ECO:0000256" key="11">
    <source>
        <dbReference type="ARBA" id="ARBA00022840"/>
    </source>
</evidence>
<comment type="function">
    <text evidence="18">Bifunctional enzyme that catalyzes the epimerization of the S- and R-forms of NAD(P)HX and the dehydration of the S-form of NAD(P)HX at the expense of ADP, which is converted to AMP. This allows the repair of both epimers of NAD(P)HX, a damaged form of NAD(P)H that is a result of enzymatic or heat-dependent hydration.</text>
</comment>
<comment type="catalytic activity">
    <reaction evidence="2">
        <text>(6R)-NADPHX = (6S)-NADPHX</text>
        <dbReference type="Rhea" id="RHEA:32227"/>
        <dbReference type="ChEBI" id="CHEBI:64076"/>
        <dbReference type="ChEBI" id="CHEBI:64077"/>
        <dbReference type="EC" id="5.1.99.6"/>
    </reaction>
</comment>
<organism evidence="24 25">
    <name type="scientific">Candidatus Aquicultor primus</name>
    <dbReference type="NCBI Taxonomy" id="1797195"/>
    <lineage>
        <taxon>Bacteria</taxon>
        <taxon>Bacillati</taxon>
        <taxon>Actinomycetota</taxon>
        <taxon>Candidatus Aquicultoria</taxon>
        <taxon>Candidatus Aquicultorales</taxon>
        <taxon>Candidatus Aquicultoraceae</taxon>
        <taxon>Candidatus Aquicultor</taxon>
    </lineage>
</organism>
<keyword evidence="10" id="KW-0547">Nucleotide-binding</keyword>
<evidence type="ECO:0000256" key="3">
    <source>
        <dbReference type="ARBA" id="ARBA00001958"/>
    </source>
</evidence>
<comment type="similarity">
    <text evidence="5">In the C-terminal section; belongs to the NnrD/CARKD family.</text>
</comment>
<dbReference type="PANTHER" id="PTHR12592">
    <property type="entry name" value="ATP-DEPENDENT (S)-NAD(P)H-HYDRATE DEHYDRATASE FAMILY MEMBER"/>
    <property type="match status" value="1"/>
</dbReference>
<dbReference type="Pfam" id="PF03853">
    <property type="entry name" value="YjeF_N"/>
    <property type="match status" value="1"/>
</dbReference>
<dbReference type="GO" id="GO:0005524">
    <property type="term" value="F:ATP binding"/>
    <property type="evidence" value="ECO:0007669"/>
    <property type="project" value="UniProtKB-KW"/>
</dbReference>
<dbReference type="CDD" id="cd01171">
    <property type="entry name" value="YXKO-related"/>
    <property type="match status" value="1"/>
</dbReference>
<keyword evidence="17" id="KW-0511">Multifunctional enzyme</keyword>
<dbReference type="Pfam" id="PF01256">
    <property type="entry name" value="Carb_kinase"/>
    <property type="match status" value="1"/>
</dbReference>
<evidence type="ECO:0000259" key="23">
    <source>
        <dbReference type="PROSITE" id="PS51385"/>
    </source>
</evidence>
<feature type="domain" description="YjeF C-terminal" evidence="22">
    <location>
        <begin position="145"/>
        <end position="427"/>
    </location>
</feature>
<evidence type="ECO:0000256" key="18">
    <source>
        <dbReference type="ARBA" id="ARBA00025153"/>
    </source>
</evidence>
<comment type="catalytic activity">
    <reaction evidence="21">
        <text>(6S)-NADPHX + ADP = AMP + phosphate + NADPH + H(+)</text>
        <dbReference type="Rhea" id="RHEA:32235"/>
        <dbReference type="ChEBI" id="CHEBI:15378"/>
        <dbReference type="ChEBI" id="CHEBI:43474"/>
        <dbReference type="ChEBI" id="CHEBI:57783"/>
        <dbReference type="ChEBI" id="CHEBI:64076"/>
        <dbReference type="ChEBI" id="CHEBI:456215"/>
        <dbReference type="ChEBI" id="CHEBI:456216"/>
        <dbReference type="EC" id="4.2.1.136"/>
    </reaction>
</comment>
<keyword evidence="13" id="KW-0630">Potassium</keyword>
<evidence type="ECO:0000313" key="24">
    <source>
        <dbReference type="EMBL" id="OFW33719.1"/>
    </source>
</evidence>
<keyword evidence="12" id="KW-0521">NADP</keyword>
<dbReference type="InterPro" id="IPR017953">
    <property type="entry name" value="Carbohydrate_kinase_pred_CS"/>
</dbReference>
<evidence type="ECO:0000256" key="2">
    <source>
        <dbReference type="ARBA" id="ARBA00000909"/>
    </source>
</evidence>
<name>A0A1F2UL62_9ACTN</name>
<evidence type="ECO:0000256" key="8">
    <source>
        <dbReference type="ARBA" id="ARBA00018591"/>
    </source>
</evidence>
<evidence type="ECO:0000256" key="6">
    <source>
        <dbReference type="ARBA" id="ARBA00012228"/>
    </source>
</evidence>
<dbReference type="EC" id="5.1.99.6" evidence="6"/>
<dbReference type="InterPro" id="IPR029056">
    <property type="entry name" value="Ribokinase-like"/>
</dbReference>
<comment type="caution">
    <text evidence="24">The sequence shown here is derived from an EMBL/GenBank/DDBJ whole genome shotgun (WGS) entry which is preliminary data.</text>
</comment>
<comment type="similarity">
    <text evidence="4">In the N-terminal section; belongs to the NnrE/AIBP family.</text>
</comment>
<evidence type="ECO:0000256" key="21">
    <source>
        <dbReference type="ARBA" id="ARBA00049209"/>
    </source>
</evidence>
<keyword evidence="16" id="KW-0456">Lyase</keyword>
<evidence type="ECO:0000313" key="25">
    <source>
        <dbReference type="Proteomes" id="UP000178086"/>
    </source>
</evidence>
<dbReference type="GO" id="GO:0052855">
    <property type="term" value="F:ADP-dependent NAD(P)H-hydrate dehydratase activity"/>
    <property type="evidence" value="ECO:0007669"/>
    <property type="project" value="UniProtKB-EC"/>
</dbReference>
<evidence type="ECO:0000256" key="12">
    <source>
        <dbReference type="ARBA" id="ARBA00022857"/>
    </source>
</evidence>
<dbReference type="EC" id="4.2.1.136" evidence="7"/>
<feature type="domain" description="YjeF N-terminal" evidence="23">
    <location>
        <begin position="1"/>
        <end position="136"/>
    </location>
</feature>
<evidence type="ECO:0000256" key="16">
    <source>
        <dbReference type="ARBA" id="ARBA00023239"/>
    </source>
</evidence>
<evidence type="ECO:0000256" key="9">
    <source>
        <dbReference type="ARBA" id="ARBA00022723"/>
    </source>
</evidence>
<evidence type="ECO:0000256" key="15">
    <source>
        <dbReference type="ARBA" id="ARBA00023235"/>
    </source>
</evidence>
<dbReference type="InterPro" id="IPR036652">
    <property type="entry name" value="YjeF_N_dom_sf"/>
</dbReference>
<comment type="catalytic activity">
    <reaction evidence="20">
        <text>(6S)-NADHX + ADP = AMP + phosphate + NADH + H(+)</text>
        <dbReference type="Rhea" id="RHEA:32223"/>
        <dbReference type="ChEBI" id="CHEBI:15378"/>
        <dbReference type="ChEBI" id="CHEBI:43474"/>
        <dbReference type="ChEBI" id="CHEBI:57945"/>
        <dbReference type="ChEBI" id="CHEBI:64074"/>
        <dbReference type="ChEBI" id="CHEBI:456215"/>
        <dbReference type="ChEBI" id="CHEBI:456216"/>
        <dbReference type="EC" id="4.2.1.136"/>
    </reaction>
</comment>
<dbReference type="Proteomes" id="UP000178086">
    <property type="component" value="Unassembled WGS sequence"/>
</dbReference>
<comment type="cofactor">
    <cofactor evidence="3">
        <name>K(+)</name>
        <dbReference type="ChEBI" id="CHEBI:29103"/>
    </cofactor>
</comment>
<dbReference type="InterPro" id="IPR004443">
    <property type="entry name" value="YjeF_N_dom"/>
</dbReference>
<evidence type="ECO:0000256" key="17">
    <source>
        <dbReference type="ARBA" id="ARBA00023268"/>
    </source>
</evidence>
<dbReference type="Gene3D" id="3.40.50.10260">
    <property type="entry name" value="YjeF N-terminal domain"/>
    <property type="match status" value="1"/>
</dbReference>
<dbReference type="NCBIfam" id="TIGR00196">
    <property type="entry name" value="yjeF_cterm"/>
    <property type="match status" value="1"/>
</dbReference>
<evidence type="ECO:0000256" key="1">
    <source>
        <dbReference type="ARBA" id="ARBA00000013"/>
    </source>
</evidence>
<dbReference type="AlphaFoldDB" id="A0A1F2UL62"/>
<evidence type="ECO:0000259" key="22">
    <source>
        <dbReference type="PROSITE" id="PS51383"/>
    </source>
</evidence>
<dbReference type="Gene3D" id="3.40.1190.20">
    <property type="match status" value="1"/>
</dbReference>
<reference evidence="24 25" key="1">
    <citation type="journal article" date="2016" name="Nat. Commun.">
        <title>Thousands of microbial genomes shed light on interconnected biogeochemical processes in an aquifer system.</title>
        <authorList>
            <person name="Anantharaman K."/>
            <person name="Brown C.T."/>
            <person name="Hug L.A."/>
            <person name="Sharon I."/>
            <person name="Castelle C.J."/>
            <person name="Probst A.J."/>
            <person name="Thomas B.C."/>
            <person name="Singh A."/>
            <person name="Wilkins M.J."/>
            <person name="Karaoz U."/>
            <person name="Brodie E.L."/>
            <person name="Williams K.H."/>
            <person name="Hubbard S.S."/>
            <person name="Banfield J.F."/>
        </authorList>
    </citation>
    <scope>NUCLEOTIDE SEQUENCE [LARGE SCALE GENOMIC DNA]</scope>
</reference>
<dbReference type="InterPro" id="IPR000631">
    <property type="entry name" value="CARKD"/>
</dbReference>
<protein>
    <recommendedName>
        <fullName evidence="8">Bifunctional NAD(P)H-hydrate repair enzyme Nnr</fullName>
        <ecNumber evidence="7">4.2.1.136</ecNumber>
        <ecNumber evidence="6">5.1.99.6</ecNumber>
    </recommendedName>
    <alternativeName>
        <fullName evidence="19">Nicotinamide nucleotide repair protein</fullName>
    </alternativeName>
</protein>
<keyword evidence="15" id="KW-0413">Isomerase</keyword>
<feature type="non-terminal residue" evidence="24">
    <location>
        <position position="1"/>
    </location>
</feature>
<dbReference type="HAMAP" id="MF_01965">
    <property type="entry name" value="NADHX_dehydratase"/>
    <property type="match status" value="1"/>
</dbReference>
<gene>
    <name evidence="24" type="ORF">A2074_03180</name>
</gene>
<dbReference type="PANTHER" id="PTHR12592:SF0">
    <property type="entry name" value="ATP-DEPENDENT (S)-NAD(P)H-HYDRATE DEHYDRATASE"/>
    <property type="match status" value="1"/>
</dbReference>
<evidence type="ECO:0000256" key="7">
    <source>
        <dbReference type="ARBA" id="ARBA00013129"/>
    </source>
</evidence>
<dbReference type="PROSITE" id="PS51383">
    <property type="entry name" value="YJEF_C_3"/>
    <property type="match status" value="1"/>
</dbReference>
<evidence type="ECO:0000256" key="19">
    <source>
        <dbReference type="ARBA" id="ARBA00032624"/>
    </source>
</evidence>
<evidence type="ECO:0000256" key="13">
    <source>
        <dbReference type="ARBA" id="ARBA00022958"/>
    </source>
</evidence>
<dbReference type="GO" id="GO:0046872">
    <property type="term" value="F:metal ion binding"/>
    <property type="evidence" value="ECO:0007669"/>
    <property type="project" value="UniProtKB-KW"/>
</dbReference>
<keyword evidence="14" id="KW-0520">NAD</keyword>
<evidence type="ECO:0000256" key="10">
    <source>
        <dbReference type="ARBA" id="ARBA00022741"/>
    </source>
</evidence>